<organism evidence="2 3">
    <name type="scientific">Cinara cedri</name>
    <dbReference type="NCBI Taxonomy" id="506608"/>
    <lineage>
        <taxon>Eukaryota</taxon>
        <taxon>Metazoa</taxon>
        <taxon>Ecdysozoa</taxon>
        <taxon>Arthropoda</taxon>
        <taxon>Hexapoda</taxon>
        <taxon>Insecta</taxon>
        <taxon>Pterygota</taxon>
        <taxon>Neoptera</taxon>
        <taxon>Paraneoptera</taxon>
        <taxon>Hemiptera</taxon>
        <taxon>Sternorrhyncha</taxon>
        <taxon>Aphidomorpha</taxon>
        <taxon>Aphidoidea</taxon>
        <taxon>Aphididae</taxon>
        <taxon>Lachninae</taxon>
        <taxon>Cinara</taxon>
    </lineage>
</organism>
<keyword evidence="1" id="KW-0812">Transmembrane</keyword>
<evidence type="ECO:0000256" key="1">
    <source>
        <dbReference type="SAM" id="Phobius"/>
    </source>
</evidence>
<feature type="transmembrane region" description="Helical" evidence="1">
    <location>
        <begin position="323"/>
        <end position="340"/>
    </location>
</feature>
<gene>
    <name evidence="2" type="ORF">CINCED_3A013438</name>
</gene>
<dbReference type="AlphaFoldDB" id="A0A5E4MHA7"/>
<keyword evidence="3" id="KW-1185">Reference proteome</keyword>
<sequence length="375" mass="42837">MLLSKYIVEGTCSEIVHNWEPNCLNAYRSLIRDSAIGGLKMLLPLLCINYGLRIWRKNKSNDTLAKDLLIDGLRCIGIGPCLTITTVFYSCTIRYFLNRYTIITLTCIPAILSGYTSAWILGSKMTTQILVPFNNAALESIVNVMAASGRLKLNRYNETIFFMFTNACLMYASKLSGPSYTSYTWFFKPDKKRRDEKIYLESIFKKTRYYFGLGIGYGIVRMLIRDTSVLKLKNMHKLFNKQTLKPGIFAGSYVVLYEMIVYAMNRYFQKDRPAYALPAGFLAGLSYAIDPNLAINISAFINLIQILYYLADTQLLRPSLMESIIFGLCYGTMIHINFFYPENTAKIGSRMVELCSNGRFKFVATLLRKNVIYTV</sequence>
<feature type="transmembrane region" description="Helical" evidence="1">
    <location>
        <begin position="73"/>
        <end position="96"/>
    </location>
</feature>
<accession>A0A5E4MHA7</accession>
<feature type="transmembrane region" description="Helical" evidence="1">
    <location>
        <begin position="102"/>
        <end position="122"/>
    </location>
</feature>
<reference evidence="2 3" key="1">
    <citation type="submission" date="2019-08" db="EMBL/GenBank/DDBJ databases">
        <authorList>
            <person name="Alioto T."/>
            <person name="Alioto T."/>
            <person name="Gomez Garrido J."/>
        </authorList>
    </citation>
    <scope>NUCLEOTIDE SEQUENCE [LARGE SCALE GENOMIC DNA]</scope>
</reference>
<feature type="transmembrane region" description="Helical" evidence="1">
    <location>
        <begin position="34"/>
        <end position="52"/>
    </location>
</feature>
<name>A0A5E4MHA7_9HEMI</name>
<keyword evidence="1" id="KW-0472">Membrane</keyword>
<dbReference type="EMBL" id="CABPRJ010000950">
    <property type="protein sequence ID" value="VVC31567.1"/>
    <property type="molecule type" value="Genomic_DNA"/>
</dbReference>
<feature type="transmembrane region" description="Helical" evidence="1">
    <location>
        <begin position="244"/>
        <end position="264"/>
    </location>
</feature>
<feature type="transmembrane region" description="Helical" evidence="1">
    <location>
        <begin position="207"/>
        <end position="224"/>
    </location>
</feature>
<evidence type="ECO:0000313" key="2">
    <source>
        <dbReference type="EMBL" id="VVC31567.1"/>
    </source>
</evidence>
<keyword evidence="1" id="KW-1133">Transmembrane helix</keyword>
<proteinExistence type="predicted"/>
<dbReference type="Proteomes" id="UP000325440">
    <property type="component" value="Unassembled WGS sequence"/>
</dbReference>
<protein>
    <recommendedName>
        <fullName evidence="4">Transmembrane protein 135 N-terminal domain-containing protein</fullName>
    </recommendedName>
</protein>
<evidence type="ECO:0008006" key="4">
    <source>
        <dbReference type="Google" id="ProtNLM"/>
    </source>
</evidence>
<evidence type="ECO:0000313" key="3">
    <source>
        <dbReference type="Proteomes" id="UP000325440"/>
    </source>
</evidence>
<dbReference type="OrthoDB" id="291792at2759"/>